<gene>
    <name evidence="1" type="ORF">LCGC14_2822990</name>
</gene>
<sequence>MVKKKAGRPESIPTHLDPTGMDLEQRRHVLWKVVNYSDLSPSAQATIEGTAIQEIEILRLIILSLRRVNLHLSLITDEEITEEDVAYVG</sequence>
<organism evidence="1">
    <name type="scientific">marine sediment metagenome</name>
    <dbReference type="NCBI Taxonomy" id="412755"/>
    <lineage>
        <taxon>unclassified sequences</taxon>
        <taxon>metagenomes</taxon>
        <taxon>ecological metagenomes</taxon>
    </lineage>
</organism>
<dbReference type="EMBL" id="LAZR01053559">
    <property type="protein sequence ID" value="KKK80486.1"/>
    <property type="molecule type" value="Genomic_DNA"/>
</dbReference>
<accession>A0A0F9B7L2</accession>
<dbReference type="AlphaFoldDB" id="A0A0F9B7L2"/>
<comment type="caution">
    <text evidence="1">The sequence shown here is derived from an EMBL/GenBank/DDBJ whole genome shotgun (WGS) entry which is preliminary data.</text>
</comment>
<proteinExistence type="predicted"/>
<protein>
    <submittedName>
        <fullName evidence="1">Uncharacterized protein</fullName>
    </submittedName>
</protein>
<reference evidence="1" key="1">
    <citation type="journal article" date="2015" name="Nature">
        <title>Complex archaea that bridge the gap between prokaryotes and eukaryotes.</title>
        <authorList>
            <person name="Spang A."/>
            <person name="Saw J.H."/>
            <person name="Jorgensen S.L."/>
            <person name="Zaremba-Niedzwiedzka K."/>
            <person name="Martijn J."/>
            <person name="Lind A.E."/>
            <person name="van Eijk R."/>
            <person name="Schleper C."/>
            <person name="Guy L."/>
            <person name="Ettema T.J."/>
        </authorList>
    </citation>
    <scope>NUCLEOTIDE SEQUENCE</scope>
</reference>
<evidence type="ECO:0000313" key="1">
    <source>
        <dbReference type="EMBL" id="KKK80486.1"/>
    </source>
</evidence>
<name>A0A0F9B7L2_9ZZZZ</name>